<dbReference type="InterPro" id="IPR034696">
    <property type="entry name" value="RI_T4"/>
</dbReference>
<organism evidence="1 2">
    <name type="scientific">Shigella phage JK42</name>
    <dbReference type="NCBI Taxonomy" id="2591062"/>
    <lineage>
        <taxon>Viruses</taxon>
        <taxon>Duplodnaviria</taxon>
        <taxon>Heunggongvirae</taxon>
        <taxon>Uroviricota</taxon>
        <taxon>Caudoviricetes</taxon>
        <taxon>Pantevenvirales</taxon>
        <taxon>Straboviridae</taxon>
        <taxon>Tevenvirinae</taxon>
        <taxon>Mosigvirus</taxon>
        <taxon>Mosigvirus mar005p1</taxon>
    </lineage>
</organism>
<accession>A0A5B9MYJ4</accession>
<reference evidence="1 2" key="1">
    <citation type="submission" date="2019-05" db="EMBL/GenBank/DDBJ databases">
        <title>A quest of great importance - developing a broad spectrum Shigella ssp. and Escherichia coli phage collection.</title>
        <authorList>
            <person name="Kaczorowska J."/>
            <person name="Casey E."/>
            <person name="Neve H."/>
            <person name="Noben J.-P."/>
            <person name="Lugli G.A."/>
            <person name="Ventura M."/>
            <person name="van Sinderen D."/>
            <person name="Mahony J."/>
        </authorList>
    </citation>
    <scope>NUCLEOTIDE SEQUENCE [LARGE SCALE GENOMIC DNA]</scope>
    <source>
        <strain evidence="1 2">JK42</strain>
    </source>
</reference>
<gene>
    <name evidence="1" type="ORF">JK42_00104</name>
</gene>
<dbReference type="Proteomes" id="UP000322425">
    <property type="component" value="Genome"/>
</dbReference>
<name>A0A5B9MYJ4_9CAUD</name>
<evidence type="ECO:0000313" key="1">
    <source>
        <dbReference type="EMBL" id="QEG06222.1"/>
    </source>
</evidence>
<sequence>MALRAIAVIAMLGFFAATTPIVGTAHIDPYFDNFMESGIKNVYTLFEIQNVENSEKFYKYMAKHYKNSPCDDAFECHEQGIKNCQTICRVHENKIRAYIYLIY</sequence>
<protein>
    <submittedName>
        <fullName evidence="1">RI lysis inhibition regulator</fullName>
    </submittedName>
</protein>
<dbReference type="EMBL" id="MK962756">
    <property type="protein sequence ID" value="QEG06222.1"/>
    <property type="molecule type" value="Genomic_DNA"/>
</dbReference>
<dbReference type="Pfam" id="PF24205">
    <property type="entry name" value="Antiholin"/>
    <property type="match status" value="1"/>
</dbReference>
<proteinExistence type="predicted"/>
<evidence type="ECO:0000313" key="2">
    <source>
        <dbReference type="Proteomes" id="UP000322425"/>
    </source>
</evidence>